<evidence type="ECO:0000256" key="3">
    <source>
        <dbReference type="ARBA" id="ARBA00022737"/>
    </source>
</evidence>
<evidence type="ECO:0000313" key="10">
    <source>
        <dbReference type="Proteomes" id="UP001460270"/>
    </source>
</evidence>
<feature type="region of interest" description="Disordered" evidence="7">
    <location>
        <begin position="929"/>
        <end position="951"/>
    </location>
</feature>
<dbReference type="PROSITE" id="PS50082">
    <property type="entry name" value="WD_REPEATS_2"/>
    <property type="match status" value="1"/>
</dbReference>
<dbReference type="GO" id="GO:0006383">
    <property type="term" value="P:transcription by RNA polymerase III"/>
    <property type="evidence" value="ECO:0007669"/>
    <property type="project" value="TreeGrafter"/>
</dbReference>
<dbReference type="InterPro" id="IPR019775">
    <property type="entry name" value="WD40_repeat_CS"/>
</dbReference>
<dbReference type="SMART" id="SM00320">
    <property type="entry name" value="WD40"/>
    <property type="match status" value="4"/>
</dbReference>
<dbReference type="PANTHER" id="PTHR15052">
    <property type="entry name" value="RNA POLYMERASE III TRANSCRIPTION INITIATION FACTOR COMPLEX SUBUNIT"/>
    <property type="match status" value="1"/>
</dbReference>
<dbReference type="PROSITE" id="PS00678">
    <property type="entry name" value="WD_REPEATS_1"/>
    <property type="match status" value="1"/>
</dbReference>
<name>A0AAW0MHR8_9GOBI</name>
<dbReference type="PANTHER" id="PTHR15052:SF2">
    <property type="entry name" value="GENERAL TRANSCRIPTION FACTOR 3C POLYPEPTIDE 2"/>
    <property type="match status" value="1"/>
</dbReference>
<sequence length="951" mass="102877">MCSSGTAPFLLPLLRLLPLSPASGQAPPAFSCLCSGSSPFSCLCSGSSPFLLPLLRLLPLSPASAQAPLSLLPLLMLLPLSPASAQAPPPFSCLCSGSSRFLLPLLRLLPLSPASAQAPPAFSCLCSGSSHFLLPLLKLLPLSPASTQAPPAFSCLCSGSSLFLLPLLRLLPLSPASAQAPPAFSCLCSGSSLFLLPLLRLLPLSPASAQAPPSFSCLCSAPPSFSCLCSGSSRFLLPLLGLLPLSPASAQAPPPFSCLCSGSSRFLLPLLRLLPLSPASAQLLPLSPASAQAPPSFSCLCSGSSRFSCLCSGSSRFLLPLLRLLPFSPASIGARVNGLPHVTLKSIRVSTQTAAKFRENYHSSWVFPDWIPSSSDWQLLPPSEVERYLPLEQQSVQFSVSREGLKKDQTKTLHRFSSLPSHADRWDSVFFCGGPVWSMEWCPTPDRSTAQQYLALSCHRSMDEKHHAHQVYSGPGLVQVWSLGSLHHNHRPDSQPALVYCLAQDRGFVWGLKWCPSGAWEPPDTHRQAPLVPRLGLLAVASSLGLVTVYSLPHPEALIDSLSQTGCPDAPAPVFKAKALVTLKLGSFKAPRLSDSGQVMSLDWHQHKPHDLIAIGFFDGHVGLWDLVTRSSLLRVKESDGSMTILPFECFIAHDLPVRHVSFYPASRRLLVTAGEDRFIKTWDLTRLFEPVTQQKRNLNTEICWPLFACGLLMSEETGYAAVKCHGVKFYDHHMMGLFPVPRSGTMWSMAYSDWLNCVVTGDTLGEMVLCTLPLLTLQTLNSKRTLERRFPVQFTSMEPLQNSAAAAEEEEEEVGGTGSGSAETPDESSEPRAYKLDTYREAVNKYSLSMSDFNLKSVQNYGKRPLWKKMKSVESTSSLQLDTFPLAAIHKVRFSPNLSSHTWVCAGGQSGLVRLFCLRCANHKISSTTGGLEAEEAPPTPEPGPAHSPS</sequence>
<feature type="region of interest" description="Disordered" evidence="7">
    <location>
        <begin position="802"/>
        <end position="834"/>
    </location>
</feature>
<evidence type="ECO:0000256" key="2">
    <source>
        <dbReference type="ARBA" id="ARBA00022574"/>
    </source>
</evidence>
<feature type="signal peptide" evidence="8">
    <location>
        <begin position="1"/>
        <end position="24"/>
    </location>
</feature>
<dbReference type="InterPro" id="IPR015943">
    <property type="entry name" value="WD40/YVTN_repeat-like_dom_sf"/>
</dbReference>
<keyword evidence="8" id="KW-0732">Signal</keyword>
<keyword evidence="2 6" id="KW-0853">WD repeat</keyword>
<dbReference type="InterPro" id="IPR036322">
    <property type="entry name" value="WD40_repeat_dom_sf"/>
</dbReference>
<evidence type="ECO:0000256" key="6">
    <source>
        <dbReference type="PROSITE-ProRule" id="PRU00221"/>
    </source>
</evidence>
<evidence type="ECO:0000256" key="7">
    <source>
        <dbReference type="SAM" id="MobiDB-lite"/>
    </source>
</evidence>
<comment type="caution">
    <text evidence="9">The sequence shown here is derived from an EMBL/GenBank/DDBJ whole genome shotgun (WGS) entry which is preliminary data.</text>
</comment>
<keyword evidence="4" id="KW-0804">Transcription</keyword>
<feature type="repeat" description="WD" evidence="6">
    <location>
        <begin position="651"/>
        <end position="685"/>
    </location>
</feature>
<evidence type="ECO:0000256" key="5">
    <source>
        <dbReference type="ARBA" id="ARBA00023242"/>
    </source>
</evidence>
<organism evidence="9 10">
    <name type="scientific">Mugilogobius chulae</name>
    <name type="common">yellowstripe goby</name>
    <dbReference type="NCBI Taxonomy" id="88201"/>
    <lineage>
        <taxon>Eukaryota</taxon>
        <taxon>Metazoa</taxon>
        <taxon>Chordata</taxon>
        <taxon>Craniata</taxon>
        <taxon>Vertebrata</taxon>
        <taxon>Euteleostomi</taxon>
        <taxon>Actinopterygii</taxon>
        <taxon>Neopterygii</taxon>
        <taxon>Teleostei</taxon>
        <taxon>Neoteleostei</taxon>
        <taxon>Acanthomorphata</taxon>
        <taxon>Gobiaria</taxon>
        <taxon>Gobiiformes</taxon>
        <taxon>Gobioidei</taxon>
        <taxon>Gobiidae</taxon>
        <taxon>Gobionellinae</taxon>
        <taxon>Mugilogobius</taxon>
    </lineage>
</organism>
<gene>
    <name evidence="9" type="ORF">WMY93_030953</name>
</gene>
<evidence type="ECO:0000256" key="8">
    <source>
        <dbReference type="SAM" id="SignalP"/>
    </source>
</evidence>
<proteinExistence type="predicted"/>
<reference evidence="10" key="1">
    <citation type="submission" date="2024-04" db="EMBL/GenBank/DDBJ databases">
        <title>Salinicola lusitanus LLJ914,a marine bacterium isolated from the Okinawa Trough.</title>
        <authorList>
            <person name="Li J."/>
        </authorList>
    </citation>
    <scope>NUCLEOTIDE SEQUENCE [LARGE SCALE GENOMIC DNA]</scope>
</reference>
<keyword evidence="10" id="KW-1185">Reference proteome</keyword>
<comment type="subcellular location">
    <subcellularLocation>
        <location evidence="1">Nucleus</location>
    </subcellularLocation>
</comment>
<evidence type="ECO:0000256" key="1">
    <source>
        <dbReference type="ARBA" id="ARBA00004123"/>
    </source>
</evidence>
<dbReference type="Proteomes" id="UP001460270">
    <property type="component" value="Unassembled WGS sequence"/>
</dbReference>
<keyword evidence="3" id="KW-0677">Repeat</keyword>
<dbReference type="GO" id="GO:0000127">
    <property type="term" value="C:transcription factor TFIIIC complex"/>
    <property type="evidence" value="ECO:0007669"/>
    <property type="project" value="TreeGrafter"/>
</dbReference>
<dbReference type="SUPFAM" id="SSF50978">
    <property type="entry name" value="WD40 repeat-like"/>
    <property type="match status" value="1"/>
</dbReference>
<accession>A0AAW0MHR8</accession>
<evidence type="ECO:0000256" key="4">
    <source>
        <dbReference type="ARBA" id="ARBA00023163"/>
    </source>
</evidence>
<feature type="chain" id="PRO_5043362413" description="General transcription factor IIIC subunit 2" evidence="8">
    <location>
        <begin position="25"/>
        <end position="951"/>
    </location>
</feature>
<evidence type="ECO:0000313" key="9">
    <source>
        <dbReference type="EMBL" id="KAK7878714.1"/>
    </source>
</evidence>
<dbReference type="EMBL" id="JBBPFD010000489">
    <property type="protein sequence ID" value="KAK7878714.1"/>
    <property type="molecule type" value="Genomic_DNA"/>
</dbReference>
<evidence type="ECO:0008006" key="11">
    <source>
        <dbReference type="Google" id="ProtNLM"/>
    </source>
</evidence>
<dbReference type="GO" id="GO:0005634">
    <property type="term" value="C:nucleus"/>
    <property type="evidence" value="ECO:0007669"/>
    <property type="project" value="UniProtKB-SubCell"/>
</dbReference>
<keyword evidence="5" id="KW-0539">Nucleus</keyword>
<feature type="compositionally biased region" description="Pro residues" evidence="7">
    <location>
        <begin position="939"/>
        <end position="951"/>
    </location>
</feature>
<dbReference type="AlphaFoldDB" id="A0AAW0MHR8"/>
<dbReference type="InterPro" id="IPR052416">
    <property type="entry name" value="GTF3C_component"/>
</dbReference>
<dbReference type="InterPro" id="IPR001680">
    <property type="entry name" value="WD40_rpt"/>
</dbReference>
<dbReference type="PROSITE" id="PS50294">
    <property type="entry name" value="WD_REPEATS_REGION"/>
    <property type="match status" value="1"/>
</dbReference>
<protein>
    <recommendedName>
        <fullName evidence="11">General transcription factor IIIC subunit 2</fullName>
    </recommendedName>
</protein>
<dbReference type="Gene3D" id="2.130.10.10">
    <property type="entry name" value="YVTN repeat-like/Quinoprotein amine dehydrogenase"/>
    <property type="match status" value="1"/>
</dbReference>